<dbReference type="InterPro" id="IPR015422">
    <property type="entry name" value="PyrdxlP-dep_Trfase_small"/>
</dbReference>
<protein>
    <submittedName>
        <fullName evidence="3">Aminotransferase class V-fold PLP-dependent enzyme</fullName>
    </submittedName>
</protein>
<dbReference type="RefSeq" id="WP_269414748.1">
    <property type="nucleotide sequence ID" value="NZ_JAPWGL010000002.1"/>
</dbReference>
<name>A0ABT4KVJ3_9SPHI</name>
<dbReference type="InterPro" id="IPR000192">
    <property type="entry name" value="Aminotrans_V_dom"/>
</dbReference>
<dbReference type="Pfam" id="PF00266">
    <property type="entry name" value="Aminotran_5"/>
    <property type="match status" value="1"/>
</dbReference>
<comment type="caution">
    <text evidence="3">The sequence shown here is derived from an EMBL/GenBank/DDBJ whole genome shotgun (WGS) entry which is preliminary data.</text>
</comment>
<keyword evidence="1" id="KW-0663">Pyridoxal phosphate</keyword>
<evidence type="ECO:0000313" key="3">
    <source>
        <dbReference type="EMBL" id="MCZ4222945.1"/>
    </source>
</evidence>
<dbReference type="GO" id="GO:0008483">
    <property type="term" value="F:transaminase activity"/>
    <property type="evidence" value="ECO:0007669"/>
    <property type="project" value="UniProtKB-KW"/>
</dbReference>
<sequence length="356" mass="40153">MNFSQIFPILKNCTYLNTANSGLLSTEIANWRRQHDEDFIFGGSAFRANNLKVMEELRVNLSEVFSVKKENTFLSPNFSTGFNAILDGTGKNHRFLLLQEDYPSVSYPVKSRSFEFFEIPIDANLEDNILNAIEKFKPTVFAFSIVQYISGLKMQSDFIKNLKANFPDLILIADGTQFLGTTVFNFEQSGLDVLIGSGYKWLLGGYGNGYIFLSDAVKNRIYADRKQAVLPTAPFLSGRDYLSLNLEPGHLDSLNFGTLNQGINYLKTVGLGFIEKTNQELANKARTALYAKGLLTDWMVNKKEQSSIISLPLEREVVNRLNAEKILVSPRGTGTRIAFHFYNTEEDLNRLLDVLD</sequence>
<evidence type="ECO:0000313" key="4">
    <source>
        <dbReference type="Proteomes" id="UP001144341"/>
    </source>
</evidence>
<gene>
    <name evidence="3" type="ORF">O0931_06500</name>
</gene>
<proteinExistence type="predicted"/>
<keyword evidence="3" id="KW-0032">Aminotransferase</keyword>
<dbReference type="SUPFAM" id="SSF53383">
    <property type="entry name" value="PLP-dependent transferases"/>
    <property type="match status" value="1"/>
</dbReference>
<organism evidence="3 4">
    <name type="scientific">Pedobacter rhodius</name>
    <dbReference type="NCBI Taxonomy" id="3004098"/>
    <lineage>
        <taxon>Bacteria</taxon>
        <taxon>Pseudomonadati</taxon>
        <taxon>Bacteroidota</taxon>
        <taxon>Sphingobacteriia</taxon>
        <taxon>Sphingobacteriales</taxon>
        <taxon>Sphingobacteriaceae</taxon>
        <taxon>Pedobacter</taxon>
    </lineage>
</organism>
<evidence type="ECO:0000259" key="2">
    <source>
        <dbReference type="Pfam" id="PF00266"/>
    </source>
</evidence>
<dbReference type="Proteomes" id="UP001144341">
    <property type="component" value="Unassembled WGS sequence"/>
</dbReference>
<keyword evidence="3" id="KW-0808">Transferase</keyword>
<evidence type="ECO:0000256" key="1">
    <source>
        <dbReference type="ARBA" id="ARBA00022898"/>
    </source>
</evidence>
<dbReference type="EMBL" id="JAPWGL010000002">
    <property type="protein sequence ID" value="MCZ4222945.1"/>
    <property type="molecule type" value="Genomic_DNA"/>
</dbReference>
<reference evidence="3" key="1">
    <citation type="submission" date="2022-12" db="EMBL/GenBank/DDBJ databases">
        <title>Genome sequence of SJ11.</title>
        <authorList>
            <person name="Woo H."/>
        </authorList>
    </citation>
    <scope>NUCLEOTIDE SEQUENCE</scope>
    <source>
        <strain evidence="3">SJ11</strain>
    </source>
</reference>
<keyword evidence="4" id="KW-1185">Reference proteome</keyword>
<dbReference type="InterPro" id="IPR015424">
    <property type="entry name" value="PyrdxlP-dep_Trfase"/>
</dbReference>
<feature type="domain" description="Aminotransferase class V" evidence="2">
    <location>
        <begin position="48"/>
        <end position="351"/>
    </location>
</feature>
<accession>A0ABT4KVJ3</accession>
<dbReference type="InterPro" id="IPR015421">
    <property type="entry name" value="PyrdxlP-dep_Trfase_major"/>
</dbReference>
<dbReference type="Gene3D" id="3.90.1150.10">
    <property type="entry name" value="Aspartate Aminotransferase, domain 1"/>
    <property type="match status" value="1"/>
</dbReference>
<dbReference type="Gene3D" id="3.40.640.10">
    <property type="entry name" value="Type I PLP-dependent aspartate aminotransferase-like (Major domain)"/>
    <property type="match status" value="1"/>
</dbReference>